<reference evidence="2 3" key="1">
    <citation type="submission" date="2014-04" db="EMBL/GenBank/DDBJ databases">
        <title>Evolutionary Origins and Diversification of the Mycorrhizal Mutualists.</title>
        <authorList>
            <consortium name="DOE Joint Genome Institute"/>
            <consortium name="Mycorrhizal Genomics Consortium"/>
            <person name="Kohler A."/>
            <person name="Kuo A."/>
            <person name="Nagy L.G."/>
            <person name="Floudas D."/>
            <person name="Copeland A."/>
            <person name="Barry K.W."/>
            <person name="Cichocki N."/>
            <person name="Veneault-Fourrey C."/>
            <person name="LaButti K."/>
            <person name="Lindquist E.A."/>
            <person name="Lipzen A."/>
            <person name="Lundell T."/>
            <person name="Morin E."/>
            <person name="Murat C."/>
            <person name="Riley R."/>
            <person name="Ohm R."/>
            <person name="Sun H."/>
            <person name="Tunlid A."/>
            <person name="Henrissat B."/>
            <person name="Grigoriev I.V."/>
            <person name="Hibbett D.S."/>
            <person name="Martin F."/>
        </authorList>
    </citation>
    <scope>NUCLEOTIDE SEQUENCE [LARGE SCALE GENOMIC DNA]</scope>
    <source>
        <strain evidence="2 3">Koide BX008</strain>
    </source>
</reference>
<evidence type="ECO:0000256" key="1">
    <source>
        <dbReference type="SAM" id="SignalP"/>
    </source>
</evidence>
<dbReference type="InParanoid" id="A0A0C2RXX7"/>
<dbReference type="HOGENOM" id="CLU_1686099_0_0_1"/>
<organism evidence="2 3">
    <name type="scientific">Amanita muscaria (strain Koide BX008)</name>
    <dbReference type="NCBI Taxonomy" id="946122"/>
    <lineage>
        <taxon>Eukaryota</taxon>
        <taxon>Fungi</taxon>
        <taxon>Dikarya</taxon>
        <taxon>Basidiomycota</taxon>
        <taxon>Agaricomycotina</taxon>
        <taxon>Agaricomycetes</taxon>
        <taxon>Agaricomycetidae</taxon>
        <taxon>Agaricales</taxon>
        <taxon>Pluteineae</taxon>
        <taxon>Amanitaceae</taxon>
        <taxon>Amanita</taxon>
    </lineage>
</organism>
<dbReference type="AlphaFoldDB" id="A0A0C2RXX7"/>
<feature type="signal peptide" evidence="1">
    <location>
        <begin position="1"/>
        <end position="22"/>
    </location>
</feature>
<dbReference type="EMBL" id="KN818557">
    <property type="protein sequence ID" value="KIL55170.1"/>
    <property type="molecule type" value="Genomic_DNA"/>
</dbReference>
<sequence>MPSPRYANFLLVLLFMPLPKNSDLPECLYDDAEANELLGIKCGLPNNMSWLNLPTLVKSKHHVAFSQFLTVVPNMTTQQLKDTPIIGSAAQWETWFSFVTSTLTLNMNKLVEKAMSSKKRHPVDLMDMAKNDEWCRVWSSSNFCLYRKHSCRGAPW</sequence>
<protein>
    <submittedName>
        <fullName evidence="2">Uncharacterized protein</fullName>
    </submittedName>
</protein>
<accession>A0A0C2RXX7</accession>
<name>A0A0C2RXX7_AMAMK</name>
<feature type="chain" id="PRO_5002155227" evidence="1">
    <location>
        <begin position="23"/>
        <end position="156"/>
    </location>
</feature>
<evidence type="ECO:0000313" key="2">
    <source>
        <dbReference type="EMBL" id="KIL55170.1"/>
    </source>
</evidence>
<dbReference type="Proteomes" id="UP000054549">
    <property type="component" value="Unassembled WGS sequence"/>
</dbReference>
<evidence type="ECO:0000313" key="3">
    <source>
        <dbReference type="Proteomes" id="UP000054549"/>
    </source>
</evidence>
<keyword evidence="1" id="KW-0732">Signal</keyword>
<gene>
    <name evidence="2" type="ORF">M378DRAFT_18187</name>
</gene>
<keyword evidence="3" id="KW-1185">Reference proteome</keyword>
<proteinExistence type="predicted"/>